<evidence type="ECO:0000256" key="5">
    <source>
        <dbReference type="ARBA" id="ARBA00023242"/>
    </source>
</evidence>
<evidence type="ECO:0008006" key="8">
    <source>
        <dbReference type="Google" id="ProtNLM"/>
    </source>
</evidence>
<sequence>MGQRLTEELCNSLLIRAEKNIDLLQALLLHLAWYHHHSVINPQTTNLIALARALVANLSIHRPPYGRDQTCLPVTFNGAGGPPPQGTLAEPSQETVEEWRALAGCYYMSSLTATCWNNSESLNYTQYLGRVCDRLEAIKFQDSDVVVAHLVRLQHLASRINGSLYTEDAPSSTAMTSSRMLIHTFKEDLQTFFDNIPPAFQTHRVLRLNYESTLVSLYEPSIYQQCALEKSARVGMLAICLQYTRETLTRLTDPDGPISIASSYIMVSHLGYLMTVGLRLSTLQFEGWNLQEARSILKLDEIGTALTSLLQQLIETRTTPGIKGDSRDIYLCFLRALGRKRQIYAAFEVRGNDTIARTPSSGPSTTIIVSPSPLTYDPRFDELMLPDLDPNSWNAFFDNTMIQDGHNGMNFSTAWST</sequence>
<dbReference type="Proteomes" id="UP001161017">
    <property type="component" value="Unassembled WGS sequence"/>
</dbReference>
<dbReference type="PANTHER" id="PTHR31845:SF10">
    <property type="entry name" value="ZN(II)2CYS6 TRANSCRIPTION FACTOR (EUROFUNG)"/>
    <property type="match status" value="1"/>
</dbReference>
<gene>
    <name evidence="6" type="ORF">OHK93_005357</name>
</gene>
<evidence type="ECO:0000256" key="1">
    <source>
        <dbReference type="ARBA" id="ARBA00004123"/>
    </source>
</evidence>
<keyword evidence="3" id="KW-0238">DNA-binding</keyword>
<evidence type="ECO:0000313" key="6">
    <source>
        <dbReference type="EMBL" id="MDI1493566.1"/>
    </source>
</evidence>
<comment type="subcellular location">
    <subcellularLocation>
        <location evidence="1">Nucleus</location>
    </subcellularLocation>
</comment>
<dbReference type="GO" id="GO:0000981">
    <property type="term" value="F:DNA-binding transcription factor activity, RNA polymerase II-specific"/>
    <property type="evidence" value="ECO:0007669"/>
    <property type="project" value="TreeGrafter"/>
</dbReference>
<keyword evidence="5" id="KW-0539">Nucleus</keyword>
<comment type="caution">
    <text evidence="6">The sequence shown here is derived from an EMBL/GenBank/DDBJ whole genome shotgun (WGS) entry which is preliminary data.</text>
</comment>
<dbReference type="GO" id="GO:0005634">
    <property type="term" value="C:nucleus"/>
    <property type="evidence" value="ECO:0007669"/>
    <property type="project" value="UniProtKB-SubCell"/>
</dbReference>
<evidence type="ECO:0000256" key="3">
    <source>
        <dbReference type="ARBA" id="ARBA00023125"/>
    </source>
</evidence>
<keyword evidence="4" id="KW-0804">Transcription</keyword>
<accession>A0AA43QVW3</accession>
<dbReference type="PANTHER" id="PTHR31845">
    <property type="entry name" value="FINGER DOMAIN PROTEIN, PUTATIVE-RELATED"/>
    <property type="match status" value="1"/>
</dbReference>
<protein>
    <recommendedName>
        <fullName evidence="8">Transcription factor domain-containing protein</fullName>
    </recommendedName>
</protein>
<evidence type="ECO:0000256" key="4">
    <source>
        <dbReference type="ARBA" id="ARBA00023163"/>
    </source>
</evidence>
<proteinExistence type="predicted"/>
<reference evidence="6" key="1">
    <citation type="journal article" date="2023" name="Genome Biol. Evol.">
        <title>First Whole Genome Sequence and Flow Cytometry Genome Size Data for the Lichen-Forming Fungus Ramalina farinacea (Ascomycota).</title>
        <authorList>
            <person name="Llewellyn T."/>
            <person name="Mian S."/>
            <person name="Hill R."/>
            <person name="Leitch I.J."/>
            <person name="Gaya E."/>
        </authorList>
    </citation>
    <scope>NUCLEOTIDE SEQUENCE</scope>
    <source>
        <strain evidence="6">LIQ254RAFAR</strain>
    </source>
</reference>
<keyword evidence="7" id="KW-1185">Reference proteome</keyword>
<dbReference type="InterPro" id="IPR051089">
    <property type="entry name" value="prtT"/>
</dbReference>
<evidence type="ECO:0000313" key="7">
    <source>
        <dbReference type="Proteomes" id="UP001161017"/>
    </source>
</evidence>
<name>A0AA43QVW3_9LECA</name>
<dbReference type="GO" id="GO:0000976">
    <property type="term" value="F:transcription cis-regulatory region binding"/>
    <property type="evidence" value="ECO:0007669"/>
    <property type="project" value="TreeGrafter"/>
</dbReference>
<keyword evidence="2" id="KW-0805">Transcription regulation</keyword>
<evidence type="ECO:0000256" key="2">
    <source>
        <dbReference type="ARBA" id="ARBA00023015"/>
    </source>
</evidence>
<organism evidence="6 7">
    <name type="scientific">Ramalina farinacea</name>
    <dbReference type="NCBI Taxonomy" id="258253"/>
    <lineage>
        <taxon>Eukaryota</taxon>
        <taxon>Fungi</taxon>
        <taxon>Dikarya</taxon>
        <taxon>Ascomycota</taxon>
        <taxon>Pezizomycotina</taxon>
        <taxon>Lecanoromycetes</taxon>
        <taxon>OSLEUM clade</taxon>
        <taxon>Lecanoromycetidae</taxon>
        <taxon>Lecanorales</taxon>
        <taxon>Lecanorineae</taxon>
        <taxon>Ramalinaceae</taxon>
        <taxon>Ramalina</taxon>
    </lineage>
</organism>
<dbReference type="EMBL" id="JAPUFD010000029">
    <property type="protein sequence ID" value="MDI1493566.1"/>
    <property type="molecule type" value="Genomic_DNA"/>
</dbReference>
<dbReference type="AlphaFoldDB" id="A0AA43QVW3"/>